<dbReference type="PROSITE" id="PS50979">
    <property type="entry name" value="BC"/>
    <property type="match status" value="1"/>
</dbReference>
<dbReference type="Gene3D" id="2.40.100.10">
    <property type="entry name" value="Cyclophilin-like"/>
    <property type="match status" value="2"/>
</dbReference>
<evidence type="ECO:0000259" key="10">
    <source>
        <dbReference type="PROSITE" id="PS50968"/>
    </source>
</evidence>
<dbReference type="VEuPathDB" id="FungiDB:PV07_03505"/>
<dbReference type="InterPro" id="IPR011054">
    <property type="entry name" value="Rudment_hybrid_motif"/>
</dbReference>
<proteinExistence type="predicted"/>
<dbReference type="PROSITE" id="PS00188">
    <property type="entry name" value="BIOTIN"/>
    <property type="match status" value="1"/>
</dbReference>
<dbReference type="PROSITE" id="PS50968">
    <property type="entry name" value="BIOTINYL_LIPOYL"/>
    <property type="match status" value="1"/>
</dbReference>
<dbReference type="InterPro" id="IPR005479">
    <property type="entry name" value="CPAse_ATP-bd"/>
</dbReference>
<dbReference type="HOGENOM" id="CLU_002162_0_1_1"/>
<dbReference type="GO" id="GO:0005524">
    <property type="term" value="F:ATP binding"/>
    <property type="evidence" value="ECO:0007669"/>
    <property type="project" value="UniProtKB-UniRule"/>
</dbReference>
<dbReference type="SUPFAM" id="SSF160467">
    <property type="entry name" value="PH0987 N-terminal domain-like"/>
    <property type="match status" value="1"/>
</dbReference>
<feature type="domain" description="Biotin carboxylation" evidence="12">
    <location>
        <begin position="10"/>
        <end position="465"/>
    </location>
</feature>
<keyword evidence="6" id="KW-0092">Biotin</keyword>
<dbReference type="SMART" id="SM00878">
    <property type="entry name" value="Biotin_carb_C"/>
    <property type="match status" value="1"/>
</dbReference>
<dbReference type="Gene3D" id="2.40.50.100">
    <property type="match status" value="1"/>
</dbReference>
<dbReference type="PANTHER" id="PTHR18866:SF128">
    <property type="entry name" value="UREA AMIDOLYASE"/>
    <property type="match status" value="1"/>
</dbReference>
<dbReference type="GO" id="GO:0016874">
    <property type="term" value="F:ligase activity"/>
    <property type="evidence" value="ECO:0007669"/>
    <property type="project" value="UniProtKB-KW"/>
</dbReference>
<dbReference type="SMART" id="SM00796">
    <property type="entry name" value="AHS1"/>
    <property type="match status" value="1"/>
</dbReference>
<dbReference type="SUPFAM" id="SSF51230">
    <property type="entry name" value="Single hybrid motif"/>
    <property type="match status" value="1"/>
</dbReference>
<evidence type="ECO:0000256" key="3">
    <source>
        <dbReference type="ARBA" id="ARBA00022741"/>
    </source>
</evidence>
<dbReference type="InterPro" id="IPR005481">
    <property type="entry name" value="BC-like_N"/>
</dbReference>
<sequence>MGSVERPCRDLTRVLVANRGEIAVRLIATCKKLGIRALAVYVVDDADSPHVRAADESFLLEGHGSQGYLSTEEIVRICQRNGVQGVLPGYGFLSENSDFAAALHAAGILFIGPSATTLRDFGLKDRARELAVRAKVPVVPGTPILAGFDQARRAAIEIGYPVMVKATAGGGGMGLQVCRHVDELRRAVDVVKSRGQALFQNDGFFIEKFVESGRHIEAQVFGNGQGDVLFFGERECSVQRRHQKVIEEAPSPYVLKNPSLRKRLESASCALAKSVKYKSAGTIEYLVDDVSGEFYFLEVNTRLQVEHGITELCYDIDLVELMLLQAEEELRGRGGLSAGAMSSFSREGPKGHAIEVRVYAENPAKNYQPAPGLFQNVHFPTGQGIRTDTWIGTGSFVSSLFDPLLAKVLVHSQNRDHAVEKMVATLTQTKLQGPPTNLDFLIQVLNCGDFVTGRTTTDLLDTRFEYKASAIEILEPGTATTVQDWPGRVGVPNGVPTAGPMDSLSFRAANILVGNEEGVEGLEITLLGPKIKFHAGAVIALCGAPFSFKINGRPASLWASHAIPANTEIQIGQTPVGARAYLGIRGGLPNVATYLGSKSTTPSLEWGGYQGRRLLAGDFLFIDSGVATSAPPRPFELDRSAIPEFSHEWQIAALPGPWFSNEFLTTKGQEHLYTATYKVSYNSSRTGIRLEGPPPTWGRRDGGEGGSHPSNMVGFGCTVGSVSFTGDSGIILPVDGPNQTGFIVTQVVGGSDLWKLGQLRPGDSLTFVPATWAQTLLQEQKLGEFVSSIRSQVKSGVARKTEEALIAGLLCPQRPTKYGDGILATVQGEKDRPRVVLRQAGERAISCLFGPGTFDLGIRARIQHVANTIRNDPPLGLGKHPVAENCSLLVHFDPHQTTQDTVVQTILALNKAVPDVRASRIPSRIIHLPGVFDAKECQETNERYMLSQRSKAAYLPDSIDFIRRSNGLKTREQVKESYFEIPLLINAVGWMMGLPIYVQVDPRRRLVVPKTNPSRTFTKAGCLGTGGGTSSIYPNDSPGGYQLWGATIPGICWDTYGQKPGFTPERPWLFEAFDQVIFHSVNRAEFDAAINAFKAGRYHIQIEQSDFDMAAYNALIEQTREEVARMKKVQEECTERELALERVLFAEWKADVDRAAEAKEKEKKCRASMVPDAALVEVPATMISSVWKVEVSVGDIIPANRTVVVLEAMKMEIAVHAPSGAAEYKVANISREPGERVETGDVLVLLQKLP</sequence>
<dbReference type="Pfam" id="PF02785">
    <property type="entry name" value="Biotin_carb_C"/>
    <property type="match status" value="1"/>
</dbReference>
<evidence type="ECO:0000256" key="9">
    <source>
        <dbReference type="SAM" id="MobiDB-lite"/>
    </source>
</evidence>
<feature type="region of interest" description="Disordered" evidence="9">
    <location>
        <begin position="688"/>
        <end position="708"/>
    </location>
</feature>
<evidence type="ECO:0000256" key="2">
    <source>
        <dbReference type="ARBA" id="ARBA00022598"/>
    </source>
</evidence>
<dbReference type="OrthoDB" id="196847at2759"/>
<reference evidence="13 14" key="1">
    <citation type="submission" date="2015-01" db="EMBL/GenBank/DDBJ databases">
        <title>The Genome Sequence of Cladophialophora immunda CBS83496.</title>
        <authorList>
            <consortium name="The Broad Institute Genomics Platform"/>
            <person name="Cuomo C."/>
            <person name="de Hoog S."/>
            <person name="Gorbushina A."/>
            <person name="Stielow B."/>
            <person name="Teixiera M."/>
            <person name="Abouelleil A."/>
            <person name="Chapman S.B."/>
            <person name="Priest M."/>
            <person name="Young S.K."/>
            <person name="Wortman J."/>
            <person name="Nusbaum C."/>
            <person name="Birren B."/>
        </authorList>
    </citation>
    <scope>NUCLEOTIDE SEQUENCE [LARGE SCALE GENOMIC DNA]</scope>
    <source>
        <strain evidence="13 14">CBS 83496</strain>
    </source>
</reference>
<dbReference type="InterPro" id="IPR000089">
    <property type="entry name" value="Biotin_lipoyl"/>
</dbReference>
<dbReference type="EMBL" id="KN847041">
    <property type="protein sequence ID" value="KIW31918.1"/>
    <property type="molecule type" value="Genomic_DNA"/>
</dbReference>
<dbReference type="Proteomes" id="UP000054466">
    <property type="component" value="Unassembled WGS sequence"/>
</dbReference>
<dbReference type="CDD" id="cd06850">
    <property type="entry name" value="biotinyl_domain"/>
    <property type="match status" value="1"/>
</dbReference>
<dbReference type="InterPro" id="IPR011053">
    <property type="entry name" value="Single_hybrid_motif"/>
</dbReference>
<dbReference type="PROSITE" id="PS50975">
    <property type="entry name" value="ATP_GRASP"/>
    <property type="match status" value="1"/>
</dbReference>
<keyword evidence="5 7" id="KW-0067">ATP-binding</keyword>
<dbReference type="Gene3D" id="3.30.1360.40">
    <property type="match status" value="1"/>
</dbReference>
<dbReference type="InterPro" id="IPR011761">
    <property type="entry name" value="ATP-grasp"/>
</dbReference>
<dbReference type="InterPro" id="IPR011764">
    <property type="entry name" value="Biotin_carboxylation_dom"/>
</dbReference>
<evidence type="ECO:0000259" key="11">
    <source>
        <dbReference type="PROSITE" id="PS50975"/>
    </source>
</evidence>
<dbReference type="InterPro" id="IPR001882">
    <property type="entry name" value="Biotin_BS"/>
</dbReference>
<evidence type="ECO:0000313" key="13">
    <source>
        <dbReference type="EMBL" id="KIW31918.1"/>
    </source>
</evidence>
<dbReference type="Pfam" id="PF02626">
    <property type="entry name" value="CT_A_B"/>
    <property type="match status" value="1"/>
</dbReference>
<feature type="coiled-coil region" evidence="8">
    <location>
        <begin position="1109"/>
        <end position="1136"/>
    </location>
</feature>
<organism evidence="13 14">
    <name type="scientific">Cladophialophora immunda</name>
    <dbReference type="NCBI Taxonomy" id="569365"/>
    <lineage>
        <taxon>Eukaryota</taxon>
        <taxon>Fungi</taxon>
        <taxon>Dikarya</taxon>
        <taxon>Ascomycota</taxon>
        <taxon>Pezizomycotina</taxon>
        <taxon>Eurotiomycetes</taxon>
        <taxon>Chaetothyriomycetidae</taxon>
        <taxon>Chaetothyriales</taxon>
        <taxon>Herpotrichiellaceae</taxon>
        <taxon>Cladophialophora</taxon>
    </lineage>
</organism>
<dbReference type="SUPFAM" id="SSF56059">
    <property type="entry name" value="Glutathione synthetase ATP-binding domain-like"/>
    <property type="match status" value="1"/>
</dbReference>
<dbReference type="InterPro" id="IPR050856">
    <property type="entry name" value="Biotin_carboxylase_complex"/>
</dbReference>
<keyword evidence="3 7" id="KW-0547">Nucleotide-binding</keyword>
<dbReference type="RefSeq" id="XP_016252134.1">
    <property type="nucleotide sequence ID" value="XM_016390232.1"/>
</dbReference>
<gene>
    <name evidence="13" type="ORF">PV07_03505</name>
</gene>
<evidence type="ECO:0000256" key="1">
    <source>
        <dbReference type="ARBA" id="ARBA00001953"/>
    </source>
</evidence>
<protein>
    <submittedName>
        <fullName evidence="13">Urea carboxylase</fullName>
    </submittedName>
</protein>
<dbReference type="InterPro" id="IPR016185">
    <property type="entry name" value="PreATP-grasp_dom_sf"/>
</dbReference>
<dbReference type="Pfam" id="PF02682">
    <property type="entry name" value="CT_C_D"/>
    <property type="match status" value="1"/>
</dbReference>
<evidence type="ECO:0000313" key="14">
    <source>
        <dbReference type="Proteomes" id="UP000054466"/>
    </source>
</evidence>
<dbReference type="Pfam" id="PF00364">
    <property type="entry name" value="Biotin_lipoyl"/>
    <property type="match status" value="1"/>
</dbReference>
<dbReference type="InterPro" id="IPR005482">
    <property type="entry name" value="Biotin_COase_C"/>
</dbReference>
<dbReference type="SUPFAM" id="SSF50891">
    <property type="entry name" value="Cyclophilin-like"/>
    <property type="match status" value="2"/>
</dbReference>
<dbReference type="Gene3D" id="3.30.470.20">
    <property type="entry name" value="ATP-grasp fold, B domain"/>
    <property type="match status" value="1"/>
</dbReference>
<dbReference type="SUPFAM" id="SSF52440">
    <property type="entry name" value="PreATP-grasp domain"/>
    <property type="match status" value="1"/>
</dbReference>
<dbReference type="GeneID" id="27342699"/>
<keyword evidence="8" id="KW-0175">Coiled coil</keyword>
<dbReference type="InterPro" id="IPR003778">
    <property type="entry name" value="CT_A_B"/>
</dbReference>
<dbReference type="PROSITE" id="PS00867">
    <property type="entry name" value="CPSASE_2"/>
    <property type="match status" value="1"/>
</dbReference>
<dbReference type="InterPro" id="IPR003833">
    <property type="entry name" value="CT_C_D"/>
</dbReference>
<dbReference type="Pfam" id="PF02786">
    <property type="entry name" value="CPSase_L_D2"/>
    <property type="match status" value="1"/>
</dbReference>
<dbReference type="SMART" id="SM00797">
    <property type="entry name" value="AHS2"/>
    <property type="match status" value="1"/>
</dbReference>
<dbReference type="STRING" id="569365.A0A0D2CL60"/>
<name>A0A0D2CL60_9EURO</name>
<evidence type="ECO:0000259" key="12">
    <source>
        <dbReference type="PROSITE" id="PS50979"/>
    </source>
</evidence>
<evidence type="ECO:0000256" key="4">
    <source>
        <dbReference type="ARBA" id="ARBA00022801"/>
    </source>
</evidence>
<dbReference type="Pfam" id="PF00289">
    <property type="entry name" value="Biotin_carb_N"/>
    <property type="match status" value="1"/>
</dbReference>
<keyword evidence="2" id="KW-0436">Ligase</keyword>
<keyword evidence="14" id="KW-1185">Reference proteome</keyword>
<evidence type="ECO:0000256" key="5">
    <source>
        <dbReference type="ARBA" id="ARBA00022840"/>
    </source>
</evidence>
<dbReference type="AlphaFoldDB" id="A0A0D2CL60"/>
<feature type="domain" description="ATP-grasp" evidence="11">
    <location>
        <begin position="128"/>
        <end position="327"/>
    </location>
</feature>
<feature type="domain" description="Lipoyl-binding" evidence="10">
    <location>
        <begin position="1173"/>
        <end position="1247"/>
    </location>
</feature>
<dbReference type="InterPro" id="IPR029000">
    <property type="entry name" value="Cyclophilin-like_dom_sf"/>
</dbReference>
<evidence type="ECO:0000256" key="6">
    <source>
        <dbReference type="ARBA" id="ARBA00023267"/>
    </source>
</evidence>
<dbReference type="GO" id="GO:0016787">
    <property type="term" value="F:hydrolase activity"/>
    <property type="evidence" value="ECO:0007669"/>
    <property type="project" value="UniProtKB-KW"/>
</dbReference>
<accession>A0A0D2CL60</accession>
<dbReference type="SUPFAM" id="SSF51246">
    <property type="entry name" value="Rudiment single hybrid motif"/>
    <property type="match status" value="1"/>
</dbReference>
<evidence type="ECO:0000256" key="7">
    <source>
        <dbReference type="PROSITE-ProRule" id="PRU00409"/>
    </source>
</evidence>
<keyword evidence="4" id="KW-0378">Hydrolase</keyword>
<comment type="cofactor">
    <cofactor evidence="1">
        <name>biotin</name>
        <dbReference type="ChEBI" id="CHEBI:57586"/>
    </cofactor>
</comment>
<evidence type="ECO:0000256" key="8">
    <source>
        <dbReference type="SAM" id="Coils"/>
    </source>
</evidence>
<dbReference type="PROSITE" id="PS00866">
    <property type="entry name" value="CPSASE_1"/>
    <property type="match status" value="1"/>
</dbReference>
<dbReference type="PANTHER" id="PTHR18866">
    <property type="entry name" value="CARBOXYLASE:PYRUVATE/ACETYL-COA/PROPIONYL-COA CARBOXYLASE"/>
    <property type="match status" value="1"/>
</dbReference>
<dbReference type="GO" id="GO:0046872">
    <property type="term" value="F:metal ion binding"/>
    <property type="evidence" value="ECO:0007669"/>
    <property type="project" value="InterPro"/>
</dbReference>